<dbReference type="InterPro" id="IPR050858">
    <property type="entry name" value="Mal-CoA-ACP_Trans/PKS_FabD"/>
</dbReference>
<feature type="region of interest" description="Disordered" evidence="5">
    <location>
        <begin position="284"/>
        <end position="327"/>
    </location>
</feature>
<dbReference type="InterPro" id="IPR001227">
    <property type="entry name" value="Ac_transferase_dom_sf"/>
</dbReference>
<evidence type="ECO:0000256" key="1">
    <source>
        <dbReference type="ARBA" id="ARBA00013258"/>
    </source>
</evidence>
<keyword evidence="8" id="KW-1185">Reference proteome</keyword>
<evidence type="ECO:0000259" key="6">
    <source>
        <dbReference type="SMART" id="SM00827"/>
    </source>
</evidence>
<reference evidence="7 8" key="1">
    <citation type="submission" date="2016-07" db="EMBL/GenBank/DDBJ databases">
        <title>Draft genome sequence of Methyloligella halotolerans C2T (VKM B-2706T=CCUG 61687T=DSM 25045T), a halotolerant polyhydroxybutyrate accumulating methylotroph.</title>
        <authorList>
            <person name="Vasilenko O.V."/>
            <person name="Doronina N.V."/>
            <person name="Poroshina M.N."/>
            <person name="Tarlachkov S.V."/>
            <person name="Trotsenko Y.A."/>
        </authorList>
    </citation>
    <scope>NUCLEOTIDE SEQUENCE [LARGE SCALE GENOMIC DNA]</scope>
    <source>
        <strain evidence="7 8">VKM B-2706</strain>
    </source>
</reference>
<evidence type="ECO:0000256" key="4">
    <source>
        <dbReference type="ARBA" id="ARBA00048462"/>
    </source>
</evidence>
<dbReference type="PANTHER" id="PTHR42681:SF1">
    <property type="entry name" value="MALONYL-COA-ACYL CARRIER PROTEIN TRANSACYLASE, MITOCHONDRIAL"/>
    <property type="match status" value="1"/>
</dbReference>
<comment type="catalytic activity">
    <reaction evidence="4">
        <text>holo-[ACP] + malonyl-CoA = malonyl-[ACP] + CoA</text>
        <dbReference type="Rhea" id="RHEA:41792"/>
        <dbReference type="Rhea" id="RHEA-COMP:9623"/>
        <dbReference type="Rhea" id="RHEA-COMP:9685"/>
        <dbReference type="ChEBI" id="CHEBI:57287"/>
        <dbReference type="ChEBI" id="CHEBI:57384"/>
        <dbReference type="ChEBI" id="CHEBI:64479"/>
        <dbReference type="ChEBI" id="CHEBI:78449"/>
        <dbReference type="EC" id="2.3.1.39"/>
    </reaction>
</comment>
<dbReference type="STRING" id="1177755.A7A08_01412"/>
<sequence length="473" mass="51099">MRAFLFPGQGSQRTGMGADLFDRFPEMAAEADKVLGYSIRDICLNNPGGKLDRTEITQPAVYVVAALRSRAEEAGEPPRMMAGHSLGEYVALYAAGAFSFADGLRMVQERGRLMGEIPGGGLVAVIGYSIEVIEQLLAEDGLAGVEIANINTPEQVVVGGRKGALQRLLEACRRRGIRAVPLRVSGAFHTSEMRPAAERYAKFLSDITFAAPRVDVLSNVTGTPHTRSEIRDRLVEQIASPVRWAQSIETMLKAGVTDFVELGAPPILMPMVSVVRRHVEGSATASPLPAPAAEPSSQPAPALTAPVGESAHPPKAQVSNEATPEPAAPLSLRAELARHRGLDEQTRRKLLNGSGQFEPLPDWSFPEFATTSHSFVSHPVFAAAARALQRCYGSDTVSPERIAAIASRLPAPYSERLQHLAAEAEAERQTRSRRRLIRLVAGEIFFPGILPCAPQSTFRQATPTIEHMERQDG</sequence>
<accession>A0A1E2RYZ7</accession>
<dbReference type="InterPro" id="IPR014043">
    <property type="entry name" value="Acyl_transferase_dom"/>
</dbReference>
<gene>
    <name evidence="7" type="ORF">A7A08_01412</name>
</gene>
<evidence type="ECO:0000313" key="8">
    <source>
        <dbReference type="Proteomes" id="UP000095087"/>
    </source>
</evidence>
<proteinExistence type="predicted"/>
<dbReference type="GO" id="GO:0006633">
    <property type="term" value="P:fatty acid biosynthetic process"/>
    <property type="evidence" value="ECO:0007669"/>
    <property type="project" value="TreeGrafter"/>
</dbReference>
<keyword evidence="3 7" id="KW-0012">Acyltransferase</keyword>
<evidence type="ECO:0000256" key="5">
    <source>
        <dbReference type="SAM" id="MobiDB-lite"/>
    </source>
</evidence>
<dbReference type="Proteomes" id="UP000095087">
    <property type="component" value="Unassembled WGS sequence"/>
</dbReference>
<comment type="caution">
    <text evidence="7">The sequence shown here is derived from an EMBL/GenBank/DDBJ whole genome shotgun (WGS) entry which is preliminary data.</text>
</comment>
<protein>
    <recommendedName>
        <fullName evidence="1">[acyl-carrier-protein] S-malonyltransferase</fullName>
        <ecNumber evidence="1">2.3.1.39</ecNumber>
    </recommendedName>
</protein>
<dbReference type="EMBL" id="MASI01000003">
    <property type="protein sequence ID" value="ODA67380.1"/>
    <property type="molecule type" value="Genomic_DNA"/>
</dbReference>
<dbReference type="AlphaFoldDB" id="A0A1E2RYZ7"/>
<evidence type="ECO:0000313" key="7">
    <source>
        <dbReference type="EMBL" id="ODA67380.1"/>
    </source>
</evidence>
<dbReference type="RefSeq" id="WP_069094754.1">
    <property type="nucleotide sequence ID" value="NZ_MASI01000003.1"/>
</dbReference>
<dbReference type="EC" id="2.3.1.39" evidence="1"/>
<dbReference type="Pfam" id="PF00698">
    <property type="entry name" value="Acyl_transf_1"/>
    <property type="match status" value="1"/>
</dbReference>
<dbReference type="SUPFAM" id="SSF55048">
    <property type="entry name" value="Probable ACP-binding domain of malonyl-CoA ACP transacylase"/>
    <property type="match status" value="1"/>
</dbReference>
<dbReference type="OrthoDB" id="9808564at2"/>
<dbReference type="InterPro" id="IPR016036">
    <property type="entry name" value="Malonyl_transacylase_ACP-bd"/>
</dbReference>
<dbReference type="Gene3D" id="3.40.366.10">
    <property type="entry name" value="Malonyl-Coenzyme A Acyl Carrier Protein, domain 2"/>
    <property type="match status" value="1"/>
</dbReference>
<dbReference type="InterPro" id="IPR004410">
    <property type="entry name" value="Malonyl_CoA-ACP_transAc_FabD"/>
</dbReference>
<name>A0A1E2RYZ7_9HYPH</name>
<dbReference type="Gene3D" id="3.30.70.250">
    <property type="entry name" value="Malonyl-CoA ACP transacylase, ACP-binding"/>
    <property type="match status" value="1"/>
</dbReference>
<dbReference type="InterPro" id="IPR016035">
    <property type="entry name" value="Acyl_Trfase/lysoPLipase"/>
</dbReference>
<dbReference type="GO" id="GO:0004314">
    <property type="term" value="F:[acyl-carrier-protein] S-malonyltransferase activity"/>
    <property type="evidence" value="ECO:0007669"/>
    <property type="project" value="UniProtKB-EC"/>
</dbReference>
<dbReference type="GO" id="GO:0005829">
    <property type="term" value="C:cytosol"/>
    <property type="evidence" value="ECO:0007669"/>
    <property type="project" value="TreeGrafter"/>
</dbReference>
<dbReference type="SMART" id="SM00827">
    <property type="entry name" value="PKS_AT"/>
    <property type="match status" value="1"/>
</dbReference>
<organism evidence="7 8">
    <name type="scientific">Methyloligella halotolerans</name>
    <dbReference type="NCBI Taxonomy" id="1177755"/>
    <lineage>
        <taxon>Bacteria</taxon>
        <taxon>Pseudomonadati</taxon>
        <taxon>Pseudomonadota</taxon>
        <taxon>Alphaproteobacteria</taxon>
        <taxon>Hyphomicrobiales</taxon>
        <taxon>Hyphomicrobiaceae</taxon>
        <taxon>Methyloligella</taxon>
    </lineage>
</organism>
<feature type="domain" description="Malonyl-CoA:ACP transacylase (MAT)" evidence="6">
    <location>
        <begin position="5"/>
        <end position="335"/>
    </location>
</feature>
<evidence type="ECO:0000256" key="2">
    <source>
        <dbReference type="ARBA" id="ARBA00022679"/>
    </source>
</evidence>
<dbReference type="NCBIfam" id="TIGR00128">
    <property type="entry name" value="fabD"/>
    <property type="match status" value="1"/>
</dbReference>
<dbReference type="PATRIC" id="fig|1177755.3.peg.1414"/>
<keyword evidence="2 7" id="KW-0808">Transferase</keyword>
<dbReference type="PANTHER" id="PTHR42681">
    <property type="entry name" value="MALONYL-COA-ACYL CARRIER PROTEIN TRANSACYLASE, MITOCHONDRIAL"/>
    <property type="match status" value="1"/>
</dbReference>
<evidence type="ECO:0000256" key="3">
    <source>
        <dbReference type="ARBA" id="ARBA00023315"/>
    </source>
</evidence>
<dbReference type="SUPFAM" id="SSF52151">
    <property type="entry name" value="FabD/lysophospholipase-like"/>
    <property type="match status" value="1"/>
</dbReference>
<feature type="compositionally biased region" description="Low complexity" evidence="5">
    <location>
        <begin position="284"/>
        <end position="302"/>
    </location>
</feature>